<dbReference type="InterPro" id="IPR050942">
    <property type="entry name" value="F-box_BR-signaling"/>
</dbReference>
<dbReference type="AlphaFoldDB" id="A0ABD3CHL9"/>
<reference evidence="3" key="1">
    <citation type="journal article" date="2024" name="IScience">
        <title>Strigolactones Initiate the Formation of Haustorium-like Structures in Castilleja.</title>
        <authorList>
            <person name="Buerger M."/>
            <person name="Peterson D."/>
            <person name="Chory J."/>
        </authorList>
    </citation>
    <scope>NUCLEOTIDE SEQUENCE [LARGE SCALE GENOMIC DNA]</scope>
</reference>
<dbReference type="EMBL" id="JAVIJP010000034">
    <property type="protein sequence ID" value="KAL3629413.1"/>
    <property type="molecule type" value="Genomic_DNA"/>
</dbReference>
<dbReference type="Proteomes" id="UP001632038">
    <property type="component" value="Unassembled WGS sequence"/>
</dbReference>
<organism evidence="2 3">
    <name type="scientific">Castilleja foliolosa</name>
    <dbReference type="NCBI Taxonomy" id="1961234"/>
    <lineage>
        <taxon>Eukaryota</taxon>
        <taxon>Viridiplantae</taxon>
        <taxon>Streptophyta</taxon>
        <taxon>Embryophyta</taxon>
        <taxon>Tracheophyta</taxon>
        <taxon>Spermatophyta</taxon>
        <taxon>Magnoliopsida</taxon>
        <taxon>eudicotyledons</taxon>
        <taxon>Gunneridae</taxon>
        <taxon>Pentapetalae</taxon>
        <taxon>asterids</taxon>
        <taxon>lamiids</taxon>
        <taxon>Lamiales</taxon>
        <taxon>Orobanchaceae</taxon>
        <taxon>Pedicularideae</taxon>
        <taxon>Castillejinae</taxon>
        <taxon>Castilleja</taxon>
    </lineage>
</organism>
<name>A0ABD3CHL9_9LAMI</name>
<dbReference type="PANTHER" id="PTHR44259">
    <property type="entry name" value="OS07G0183000 PROTEIN-RELATED"/>
    <property type="match status" value="1"/>
</dbReference>
<keyword evidence="3" id="KW-1185">Reference proteome</keyword>
<dbReference type="Pfam" id="PF03478">
    <property type="entry name" value="Beta-prop_KIB1-4"/>
    <property type="match status" value="1"/>
</dbReference>
<sequence>MALSSSSSSLHRPICPKGIFGSSSSSSSNYCHFVKLSARSCTASSFKLRGLSTATATTAIQAVQNEDSPGPWLMLPPEYEDGEISYKECKTGLRQLGKMTYKFYSLFDNKLQTHCPDDVIRDLRLVCRGSSHGWLALLGPRNEGFFLYNPITRRHIMLPSIFNLPKLPGDDILRLSCGTSWRDVHKLILTCSPDEDEENCRAVMMNSFGNMLAVCCPGRSKEWTMMRDEERGNRWYNDCVYSTSRKLLYGLTNRNGLETWDIGDPSSPKLIKVDEHDFFPSFEMPLWSLCLPTQHLVVAGEDLLLVVQYIVTSVGPDGSCFHYKDQQPRPDNCRHMTIRFDVFKHDLEKGRYAFVDYSPCLGGFAIFVGSSSHSVAIPADRFPELKPDSIYFTDGHFYGDAPLDGYDTVDEKLDGRDIGIYNYRDKTVSQCHYPWDIVKNNLTSPIWFFPSSTI</sequence>
<evidence type="ECO:0000259" key="1">
    <source>
        <dbReference type="Pfam" id="PF03478"/>
    </source>
</evidence>
<dbReference type="InterPro" id="IPR005174">
    <property type="entry name" value="KIB1-4_b-propeller"/>
</dbReference>
<feature type="domain" description="KIB1-4 beta-propeller" evidence="1">
    <location>
        <begin position="103"/>
        <end position="422"/>
    </location>
</feature>
<evidence type="ECO:0000313" key="2">
    <source>
        <dbReference type="EMBL" id="KAL3629413.1"/>
    </source>
</evidence>
<comment type="caution">
    <text evidence="2">The sequence shown here is derived from an EMBL/GenBank/DDBJ whole genome shotgun (WGS) entry which is preliminary data.</text>
</comment>
<protein>
    <recommendedName>
        <fullName evidence="1">KIB1-4 beta-propeller domain-containing protein</fullName>
    </recommendedName>
</protein>
<evidence type="ECO:0000313" key="3">
    <source>
        <dbReference type="Proteomes" id="UP001632038"/>
    </source>
</evidence>
<gene>
    <name evidence="2" type="ORF">CASFOL_026635</name>
</gene>
<dbReference type="PANTHER" id="PTHR44259:SF37">
    <property type="entry name" value="DUF1618 DOMAIN-CONTAINING PROTEIN"/>
    <property type="match status" value="1"/>
</dbReference>
<accession>A0ABD3CHL9</accession>
<proteinExistence type="predicted"/>